<dbReference type="EMBL" id="PDDV01000013">
    <property type="protein sequence ID" value="PEH73984.1"/>
    <property type="molecule type" value="Genomic_DNA"/>
</dbReference>
<evidence type="ECO:0000313" key="4">
    <source>
        <dbReference type="Proteomes" id="UP000219788"/>
    </source>
</evidence>
<comment type="caution">
    <text evidence="3">The sequence shown here is derived from an EMBL/GenBank/DDBJ whole genome shotgun (WGS) entry which is preliminary data.</text>
</comment>
<evidence type="ECO:0000259" key="2">
    <source>
        <dbReference type="PROSITE" id="PS01124"/>
    </source>
</evidence>
<dbReference type="PANTHER" id="PTHR43280:SF2">
    <property type="entry name" value="HTH-TYPE TRANSCRIPTIONAL REGULATOR EXSA"/>
    <property type="match status" value="1"/>
</dbReference>
<dbReference type="Pfam" id="PF12833">
    <property type="entry name" value="HTH_18"/>
    <property type="match status" value="1"/>
</dbReference>
<feature type="domain" description="HTH araC/xylS-type" evidence="2">
    <location>
        <begin position="235"/>
        <end position="334"/>
    </location>
</feature>
<dbReference type="AlphaFoldDB" id="A0A2A7U6S1"/>
<reference evidence="4" key="1">
    <citation type="submission" date="2017-09" db="EMBL/GenBank/DDBJ databases">
        <title>FDA dAtabase for Regulatory Grade micrObial Sequences (FDA-ARGOS): Supporting development and validation of Infectious Disease Dx tests.</title>
        <authorList>
            <person name="Goldberg B."/>
            <person name="Campos J."/>
            <person name="Tallon L."/>
            <person name="Sadzewicz L."/>
            <person name="Ott S."/>
            <person name="Zhao X."/>
            <person name="Nagaraj S."/>
            <person name="Vavikolanu K."/>
            <person name="Aluvathingal J."/>
            <person name="Nadendla S."/>
            <person name="Geyer C."/>
            <person name="Sichtig H."/>
        </authorList>
    </citation>
    <scope>NUCLEOTIDE SEQUENCE [LARGE SCALE GENOMIC DNA]</scope>
    <source>
        <strain evidence="4">FDAARGOS_370</strain>
    </source>
</reference>
<sequence>MHFYFFLKTLHFVGLISSDECADITNDDRKTTNSLEVFSMNTLTKSLTVHTIEDINQWVTFLKENTYCGDIQLFTPEHLDFYGEVNLSITPDKGTIMNVFSTPSSVVKNERSNDVFALIYMDTPLYCVYRDKLIEGAGKDTLLVNGGNPFTLGSKYLRHSTTVIFTLSQLGSNNASITTLFDGRMASTLQFGSLINKVMAEISSQHAQREKLQILIDILNLSTGSAKRYHSSRFNKLCALIQQNSHLDDFSLKDLVDLSGLSLRTIQYIFSREQTRFKDLITKFRIEVVQQQIRSDPARPLQDIVVNSGFRSVYAASRLFHRKYGESLFDYYAKYKL</sequence>
<proteinExistence type="predicted"/>
<dbReference type="PANTHER" id="PTHR43280">
    <property type="entry name" value="ARAC-FAMILY TRANSCRIPTIONAL REGULATOR"/>
    <property type="match status" value="1"/>
</dbReference>
<dbReference type="Proteomes" id="UP000219788">
    <property type="component" value="Unassembled WGS sequence"/>
</dbReference>
<organism evidence="3 4">
    <name type="scientific">Edwardsiella tarda</name>
    <dbReference type="NCBI Taxonomy" id="636"/>
    <lineage>
        <taxon>Bacteria</taxon>
        <taxon>Pseudomonadati</taxon>
        <taxon>Pseudomonadota</taxon>
        <taxon>Gammaproteobacteria</taxon>
        <taxon>Enterobacterales</taxon>
        <taxon>Hafniaceae</taxon>
        <taxon>Edwardsiella</taxon>
    </lineage>
</organism>
<name>A0A2A7U6S1_EDWTA</name>
<gene>
    <name evidence="3" type="ORF">CRM76_08005</name>
</gene>
<dbReference type="GO" id="GO:0043565">
    <property type="term" value="F:sequence-specific DNA binding"/>
    <property type="evidence" value="ECO:0007669"/>
    <property type="project" value="InterPro"/>
</dbReference>
<dbReference type="InterPro" id="IPR018060">
    <property type="entry name" value="HTH_AraC"/>
</dbReference>
<dbReference type="SMART" id="SM00342">
    <property type="entry name" value="HTH_ARAC"/>
    <property type="match status" value="1"/>
</dbReference>
<evidence type="ECO:0000313" key="3">
    <source>
        <dbReference type="EMBL" id="PEH73984.1"/>
    </source>
</evidence>
<dbReference type="GO" id="GO:0003700">
    <property type="term" value="F:DNA-binding transcription factor activity"/>
    <property type="evidence" value="ECO:0007669"/>
    <property type="project" value="InterPro"/>
</dbReference>
<keyword evidence="1" id="KW-0238">DNA-binding</keyword>
<dbReference type="Gene3D" id="1.10.10.60">
    <property type="entry name" value="Homeodomain-like"/>
    <property type="match status" value="1"/>
</dbReference>
<evidence type="ECO:0000256" key="1">
    <source>
        <dbReference type="ARBA" id="ARBA00023125"/>
    </source>
</evidence>
<protein>
    <submittedName>
        <fullName evidence="3">AraC family transcriptional regulator</fullName>
    </submittedName>
</protein>
<accession>A0A2A7U6S1</accession>
<dbReference type="PROSITE" id="PS01124">
    <property type="entry name" value="HTH_ARAC_FAMILY_2"/>
    <property type="match status" value="1"/>
</dbReference>
<dbReference type="STRING" id="636.AAW15_03695"/>